<evidence type="ECO:0000313" key="2">
    <source>
        <dbReference type="Proteomes" id="UP001234297"/>
    </source>
</evidence>
<dbReference type="Proteomes" id="UP001234297">
    <property type="component" value="Chromosome 2"/>
</dbReference>
<proteinExistence type="predicted"/>
<dbReference type="EMBL" id="CM056810">
    <property type="protein sequence ID" value="KAJ8644272.1"/>
    <property type="molecule type" value="Genomic_DNA"/>
</dbReference>
<accession>A0ACC2MEY9</accession>
<organism evidence="1 2">
    <name type="scientific">Persea americana</name>
    <name type="common">Avocado</name>
    <dbReference type="NCBI Taxonomy" id="3435"/>
    <lineage>
        <taxon>Eukaryota</taxon>
        <taxon>Viridiplantae</taxon>
        <taxon>Streptophyta</taxon>
        <taxon>Embryophyta</taxon>
        <taxon>Tracheophyta</taxon>
        <taxon>Spermatophyta</taxon>
        <taxon>Magnoliopsida</taxon>
        <taxon>Magnoliidae</taxon>
        <taxon>Laurales</taxon>
        <taxon>Lauraceae</taxon>
        <taxon>Persea</taxon>
    </lineage>
</organism>
<gene>
    <name evidence="1" type="ORF">MRB53_006020</name>
</gene>
<name>A0ACC2MEY9_PERAE</name>
<keyword evidence="2" id="KW-1185">Reference proteome</keyword>
<comment type="caution">
    <text evidence="1">The sequence shown here is derived from an EMBL/GenBank/DDBJ whole genome shotgun (WGS) entry which is preliminary data.</text>
</comment>
<evidence type="ECO:0000313" key="1">
    <source>
        <dbReference type="EMBL" id="KAJ8644272.1"/>
    </source>
</evidence>
<reference evidence="1 2" key="1">
    <citation type="journal article" date="2022" name="Hortic Res">
        <title>A haplotype resolved chromosomal level avocado genome allows analysis of novel avocado genes.</title>
        <authorList>
            <person name="Nath O."/>
            <person name="Fletcher S.J."/>
            <person name="Hayward A."/>
            <person name="Shaw L.M."/>
            <person name="Masouleh A.K."/>
            <person name="Furtado A."/>
            <person name="Henry R.J."/>
            <person name="Mitter N."/>
        </authorList>
    </citation>
    <scope>NUCLEOTIDE SEQUENCE [LARGE SCALE GENOMIC DNA]</scope>
    <source>
        <strain evidence="2">cv. Hass</strain>
    </source>
</reference>
<sequence>MMTCNKGEGKPEYIGRIVEYFKAANNKFYSTQQWFSKAEDTVIKDQSNLHDTRRVFLSNLKDVNLLDCIISKINILRVSPNVIKDQSNLHDTRHVFLSNIKDVNFIISKNSIVRVSPNVDLDTKEKTIPRCDFHYNTEKKESRITNNKFYFTAQWFFKAEDTVIKDQSNFYDTRRVFLSNLKDVNLLDLIISKISILRVFPNVIKDQSNFYDTRRVFLSNLKDVNLLDHIISKISIVRVFSKCGSRYKGEDNPKMIRCTPPNILLLRTYQLVSFKGLFHIHKNNTDTETNLHLSFFTENKNIAGIDNESALHDHRFNKAQPSFSLAHNAESDIWRGQFASGRYWYINKFIWTDWVARIEDRFELAIQLEAELDLKPARNFEARRILVNILVLVLRRKHPTRDTVQGSLSRSPSQRSPSARLRLHAAASLSFPLTIAAPPSLPPSYPRFVAVSGHLHPFLLQTNPSFFHLSLSPPHFPLQAPSQVENDQFA</sequence>
<protein>
    <submittedName>
        <fullName evidence="1">Uncharacterized protein</fullName>
    </submittedName>
</protein>